<name>A0AA35J4S4_SACUV</name>
<dbReference type="InterPro" id="IPR035810">
    <property type="entry name" value="PEBP_euk"/>
</dbReference>
<evidence type="ECO:0008006" key="4">
    <source>
        <dbReference type="Google" id="ProtNLM"/>
    </source>
</evidence>
<accession>A0AA35J4S4</accession>
<dbReference type="InterPro" id="IPR008914">
    <property type="entry name" value="PEBP"/>
</dbReference>
<dbReference type="InterPro" id="IPR001858">
    <property type="entry name" value="Phosphatidylethanolamine-bd_CS"/>
</dbReference>
<sequence length="201" mass="21688">MSSAIVTKLNKEDVVKDVVKDLALELLGDLSVSYAAANDIQLGNAMAMEATQSAPAVTFTPFDRSQLAAGDKLALLMTDPDAPSRTEHKWSEVCHYIATDIPVEYGPGGEIAISGKGTVRNNYIGPGPPKNSGYHRYVFLLCKQPEGVDSATFTKVENIISWGYGTPGAGAYDYIKQNGLHLIGANYFMVENTTVDFNYDA</sequence>
<dbReference type="Gene3D" id="3.90.280.10">
    <property type="entry name" value="PEBP-like"/>
    <property type="match status" value="1"/>
</dbReference>
<dbReference type="SUPFAM" id="SSF49777">
    <property type="entry name" value="PEBP-like"/>
    <property type="match status" value="1"/>
</dbReference>
<dbReference type="GO" id="GO:0030414">
    <property type="term" value="F:peptidase inhibitor activity"/>
    <property type="evidence" value="ECO:0007669"/>
    <property type="project" value="TreeGrafter"/>
</dbReference>
<dbReference type="GO" id="GO:0030162">
    <property type="term" value="P:regulation of proteolysis"/>
    <property type="evidence" value="ECO:0007669"/>
    <property type="project" value="TreeGrafter"/>
</dbReference>
<organism evidence="2 3">
    <name type="scientific">Saccharomyces uvarum</name>
    <name type="common">Yeast</name>
    <name type="synonym">Saccharomyces bayanus var. uvarum</name>
    <dbReference type="NCBI Taxonomy" id="230603"/>
    <lineage>
        <taxon>Eukaryota</taxon>
        <taxon>Fungi</taxon>
        <taxon>Dikarya</taxon>
        <taxon>Ascomycota</taxon>
        <taxon>Saccharomycotina</taxon>
        <taxon>Saccharomycetes</taxon>
        <taxon>Saccharomycetales</taxon>
        <taxon>Saccharomycetaceae</taxon>
        <taxon>Saccharomyces</taxon>
    </lineage>
</organism>
<dbReference type="PANTHER" id="PTHR11362">
    <property type="entry name" value="PHOSPHATIDYLETHANOLAMINE-BINDING PROTEIN"/>
    <property type="match status" value="1"/>
</dbReference>
<dbReference type="InterPro" id="IPR036610">
    <property type="entry name" value="PEBP-like_sf"/>
</dbReference>
<dbReference type="GO" id="GO:0005543">
    <property type="term" value="F:phospholipid binding"/>
    <property type="evidence" value="ECO:0007669"/>
    <property type="project" value="TreeGrafter"/>
</dbReference>
<comment type="similarity">
    <text evidence="1">Belongs to the phosphatidylethanolamine-binding protein family.</text>
</comment>
<dbReference type="AlphaFoldDB" id="A0AA35J4S4"/>
<dbReference type="PANTHER" id="PTHR11362:SF148">
    <property type="entry name" value="CARBOXYPEPTIDASE Y INHIBITOR"/>
    <property type="match status" value="1"/>
</dbReference>
<dbReference type="PROSITE" id="PS01220">
    <property type="entry name" value="PBP"/>
    <property type="match status" value="1"/>
</dbReference>
<proteinExistence type="inferred from homology"/>
<dbReference type="Proteomes" id="UP001162090">
    <property type="component" value="Chromosome 12"/>
</dbReference>
<reference evidence="2" key="1">
    <citation type="submission" date="2022-10" db="EMBL/GenBank/DDBJ databases">
        <authorList>
            <person name="Byrne P K."/>
        </authorList>
    </citation>
    <scope>NUCLEOTIDE SEQUENCE</scope>
    <source>
        <strain evidence="2">CBS7001</strain>
    </source>
</reference>
<dbReference type="EMBL" id="OX365923">
    <property type="protein sequence ID" value="CAI4046649.1"/>
    <property type="molecule type" value="Genomic_DNA"/>
</dbReference>
<protein>
    <recommendedName>
        <fullName evidence="4">YLR179C-like protein</fullName>
    </recommendedName>
</protein>
<dbReference type="CDD" id="cd00866">
    <property type="entry name" value="PEBP_euk"/>
    <property type="match status" value="1"/>
</dbReference>
<dbReference type="GO" id="GO:0046578">
    <property type="term" value="P:regulation of Ras protein signal transduction"/>
    <property type="evidence" value="ECO:0007669"/>
    <property type="project" value="TreeGrafter"/>
</dbReference>
<dbReference type="Pfam" id="PF01161">
    <property type="entry name" value="PBP"/>
    <property type="match status" value="1"/>
</dbReference>
<gene>
    <name evidence="2" type="primary">SUVC12G2270</name>
    <name evidence="2" type="ORF">SUVC_12G2270</name>
</gene>
<evidence type="ECO:0000313" key="3">
    <source>
        <dbReference type="Proteomes" id="UP001162090"/>
    </source>
</evidence>
<evidence type="ECO:0000313" key="2">
    <source>
        <dbReference type="EMBL" id="CAI4046649.1"/>
    </source>
</evidence>
<evidence type="ECO:0000256" key="1">
    <source>
        <dbReference type="ARBA" id="ARBA00007091"/>
    </source>
</evidence>